<gene>
    <name evidence="1" type="ORF">EFE40_05565</name>
</gene>
<evidence type="ECO:0000313" key="1">
    <source>
        <dbReference type="EMBL" id="RNI08937.1"/>
    </source>
</evidence>
<name>A0A3M9L7G0_9EURY</name>
<reference evidence="1 2" key="1">
    <citation type="submission" date="2018-10" db="EMBL/GenBank/DDBJ databases">
        <title>Cultivation of a novel Methanohalophilus strain from Kebrit Deep of the Red Sea and a genomic comparison of members of the genus Methanohalophilus.</title>
        <authorList>
            <person name="Guan Y."/>
            <person name="Ngugi D.K."/>
            <person name="Stingl U."/>
        </authorList>
    </citation>
    <scope>NUCLEOTIDE SEQUENCE [LARGE SCALE GENOMIC DNA]</scope>
    <source>
        <strain evidence="1 2">DSM 3094</strain>
    </source>
</reference>
<evidence type="ECO:0000313" key="2">
    <source>
        <dbReference type="Proteomes" id="UP000267921"/>
    </source>
</evidence>
<dbReference type="EMBL" id="RJJG01000004">
    <property type="protein sequence ID" value="RNI08937.1"/>
    <property type="molecule type" value="Genomic_DNA"/>
</dbReference>
<dbReference type="Proteomes" id="UP000267921">
    <property type="component" value="Unassembled WGS sequence"/>
</dbReference>
<protein>
    <submittedName>
        <fullName evidence="1">Uncharacterized protein</fullName>
    </submittedName>
</protein>
<accession>A0A3M9L7G0</accession>
<proteinExistence type="predicted"/>
<comment type="caution">
    <text evidence="1">The sequence shown here is derived from an EMBL/GenBank/DDBJ whole genome shotgun (WGS) entry which is preliminary data.</text>
</comment>
<dbReference type="AlphaFoldDB" id="A0A3M9L7G0"/>
<sequence length="94" mass="10761">MKCKGLGGYKMVTLLGHGLTSSVRYMLESMPEGFSLAMRVYMLTHESNLLFHGVTNCDQSPDGYWLAVAYYQDGKQEVHVFRQEDIGDIRVFYE</sequence>
<organism evidence="1 2">
    <name type="scientific">Methanohalophilus halophilus</name>
    <dbReference type="NCBI Taxonomy" id="2177"/>
    <lineage>
        <taxon>Archaea</taxon>
        <taxon>Methanobacteriati</taxon>
        <taxon>Methanobacteriota</taxon>
        <taxon>Stenosarchaea group</taxon>
        <taxon>Methanomicrobia</taxon>
        <taxon>Methanosarcinales</taxon>
        <taxon>Methanosarcinaceae</taxon>
        <taxon>Methanohalophilus</taxon>
    </lineage>
</organism>